<feature type="domain" description="Transcription regulator PadR N-terminal" evidence="1">
    <location>
        <begin position="16"/>
        <end position="88"/>
    </location>
</feature>
<evidence type="ECO:0000313" key="3">
    <source>
        <dbReference type="Proteomes" id="UP001212803"/>
    </source>
</evidence>
<proteinExistence type="predicted"/>
<name>A0ABY7M844_9CHLR</name>
<dbReference type="SUPFAM" id="SSF46785">
    <property type="entry name" value="Winged helix' DNA-binding domain"/>
    <property type="match status" value="1"/>
</dbReference>
<dbReference type="PANTHER" id="PTHR33169:SF27">
    <property type="entry name" value="TRANSCRIPTIONAL REGULATOR PADR FAMILY PROTEIN"/>
    <property type="match status" value="1"/>
</dbReference>
<dbReference type="PANTHER" id="PTHR33169">
    <property type="entry name" value="PADR-FAMILY TRANSCRIPTIONAL REGULATOR"/>
    <property type="match status" value="1"/>
</dbReference>
<dbReference type="InterPro" id="IPR036388">
    <property type="entry name" value="WH-like_DNA-bd_sf"/>
</dbReference>
<dbReference type="InterPro" id="IPR005149">
    <property type="entry name" value="Tscrpt_reg_PadR_N"/>
</dbReference>
<dbReference type="InterPro" id="IPR036390">
    <property type="entry name" value="WH_DNA-bd_sf"/>
</dbReference>
<organism evidence="2 3">
    <name type="scientific">Tepidiforma flava</name>
    <dbReference type="NCBI Taxonomy" id="3004094"/>
    <lineage>
        <taxon>Bacteria</taxon>
        <taxon>Bacillati</taxon>
        <taxon>Chloroflexota</taxon>
        <taxon>Tepidiformia</taxon>
        <taxon>Tepidiformales</taxon>
        <taxon>Tepidiformaceae</taxon>
        <taxon>Tepidiforma</taxon>
    </lineage>
</organism>
<protein>
    <submittedName>
        <fullName evidence="2">PadR family transcriptional regulator</fullName>
    </submittedName>
</protein>
<dbReference type="Gene3D" id="1.10.10.10">
    <property type="entry name" value="Winged helix-like DNA-binding domain superfamily/Winged helix DNA-binding domain"/>
    <property type="match status" value="1"/>
</dbReference>
<dbReference type="RefSeq" id="WP_270056333.1">
    <property type="nucleotide sequence ID" value="NZ_CP115149.1"/>
</dbReference>
<dbReference type="Proteomes" id="UP001212803">
    <property type="component" value="Chromosome"/>
</dbReference>
<evidence type="ECO:0000313" key="2">
    <source>
        <dbReference type="EMBL" id="WBL35808.1"/>
    </source>
</evidence>
<keyword evidence="3" id="KW-1185">Reference proteome</keyword>
<evidence type="ECO:0000259" key="1">
    <source>
        <dbReference type="Pfam" id="PF03551"/>
    </source>
</evidence>
<reference evidence="2 3" key="1">
    <citation type="journal article" date="2023" name="ISME J.">
        <title>Thermophilic Dehalococcoidia with unusual traits shed light on an unexpected past.</title>
        <authorList>
            <person name="Palmer M."/>
            <person name="Covington J.K."/>
            <person name="Zhou E.M."/>
            <person name="Thomas S.C."/>
            <person name="Habib N."/>
            <person name="Seymour C.O."/>
            <person name="Lai D."/>
            <person name="Johnston J."/>
            <person name="Hashimi A."/>
            <person name="Jiao J.Y."/>
            <person name="Muok A.R."/>
            <person name="Liu L."/>
            <person name="Xian W.D."/>
            <person name="Zhi X.Y."/>
            <person name="Li M.M."/>
            <person name="Silva L.P."/>
            <person name="Bowen B.P."/>
            <person name="Louie K."/>
            <person name="Briegel A."/>
            <person name="Pett-Ridge J."/>
            <person name="Weber P.K."/>
            <person name="Tocheva E.I."/>
            <person name="Woyke T."/>
            <person name="Northen T.R."/>
            <person name="Mayali X."/>
            <person name="Li W.J."/>
            <person name="Hedlund B.P."/>
        </authorList>
    </citation>
    <scope>NUCLEOTIDE SEQUENCE [LARGE SCALE GENOMIC DNA]</scope>
    <source>
        <strain evidence="2 3">YIM 72310</strain>
    </source>
</reference>
<dbReference type="Pfam" id="PF03551">
    <property type="entry name" value="PadR"/>
    <property type="match status" value="1"/>
</dbReference>
<gene>
    <name evidence="2" type="ORF">O0235_13710</name>
</gene>
<dbReference type="EMBL" id="CP115149">
    <property type="protein sequence ID" value="WBL35808.1"/>
    <property type="molecule type" value="Genomic_DNA"/>
</dbReference>
<dbReference type="InterPro" id="IPR052509">
    <property type="entry name" value="Metal_resp_DNA-bind_regulator"/>
</dbReference>
<sequence>MPRKARSEPGPAGFALLAALLSGPAHGYELVARLRRLGVDEVFPLEPPTLYGYLHALEAAGLVSWQEERRGSRPPRKVFELTAEGRGAAETWLAAPVPRLRQVRQEFLLKLALLDDLGRPRARARLIADQLTACRAYLEQLRTLSPGTPIALLSRGARASAAEATITWLETLHNTVEVPA</sequence>
<accession>A0ABY7M844</accession>